<dbReference type="EMBL" id="CAXJRC010000043">
    <property type="protein sequence ID" value="CAL2108056.1"/>
    <property type="molecule type" value="Genomic_DNA"/>
</dbReference>
<sequence>MELIKKLGELGIQLIKDNNDLKIKAPKGTLTKELVTQIKEEKEALLMLMSRSIDSNNVIPNYPSRPYYPLSSSQQRLWVLSQFEGGNKAYNIPGVFEMEGNLNVEVLQQSFQYLLKRHESLRTRFVEIEGGVYQEVINEDALAFTIENKKVIKEDVKEIITSFYEEKFDLSQAPLLKSQLLQTGEDSYYLLFAIHHIIGDGWSMEVFTKELMYVYNQLLNKENIDLPTLRIQYKDYTLWLESDESQERLTIQGSYWQNKLAGELPVLELPSYKKRPLVKSYHGATKLYNFSKSFSDKLKTFNQLQGVTLYMSLLSGINGLFYRYTGLTDILLGGPIAGRSHSDLANQIGLYLNTLAIRTRFEGDDSFISLLAKQKVTLLEAYEHQEYPFSSIVDELGLQRDTSRSALFDVLVVLQNQQETAITLKDVNISPYNEVSRQVSQFDMTFSFSEVDSRLCLRLEYNTDIYEAFQIDELCEHLERFIESGIDFPNEKISNLGYLTSEEEHELLYDFNDTDVDYPSNKTLVDLFREQVAKNPEAIAIVYENKQITYQDLDSLSNAMANYILDNDVVSDSVIGIQLERSEWIVISMLAILKAGAAYLSIDPNFPDKRINFIIQDSKCDIVINSSFIKEFELQVKNTFAPNIKVTPNYLAYVIYTSGSTGNPKGVMVEHRNIVNFIFDYQLDIHNTSLTCKTIFDVSVFEIIGTVTSGSTLFIPEEKTIYNPKKYADFLYKNKITHCYIHPMFLEGIAEQLAIYDEVYLKQILIGVEAIKPSSIQWYFKNDVKIINAYGPTECTICATKYKVDSLEEIKTPNIPIGTPLKNYQVYIVNETINQLQPKGVIGELCISGKGVARGYLNNLSLTQEKFIAHPFIKGKRMYRTGDLARRLPNGVIEFIGRKDTQVKIRGHRIELGEIENTLISLKQILQAVVIVEKKSPVEYLVGYLVSRTTLNIKSIKESLKEFLPDYMIPNYFVQIDEIPVTPNGKIARTALPKVNLDEILEDEYLAPENKIQEKLVIIWEKILRIKKIGINKSFFEVGGNSLHLIQLNSKIKEVFNVELQLSDIIMNMDIQSLAVKIASKEKTLISIQKINLEENIPLTPLQEKIWYTCQVKSRKTSYNMVMTLQNIPNFTYELFTKNVQDFIQKHRILRAFFKYDKGKLTQSIVPSLNIEQVLNRIELSGTNEVIQERICQVEENEKTYEFNLEHPGLFRINIVTSGKTNAIIFNIHHIIADRVTLEILKKELLEPFSEVIKENKIDFLDYVSWMHNQLGTEKGNKLKNKVTKLFENVEKVELPIVKKQLKNTEFTPRIAEVKMSFLEKEKIVNTCKELNVTPFSFWVFVWGTTLSLLAEKQTVIVSSPVNTRFHQTLKNQPGLFLNTLQIPIEISKDKLIKQAIQDNFQDIIESIDNNLPTEFFLSSEVKKTLDQYFIIYNEVEESSSENKIQENDLGKFSLALIVTKKAHKYLGAIQYDAAKYLKTDIDLLAIRFTNICNQIITKKTSNVHELSVLLETEKQLTNIKSEFIF</sequence>
<dbReference type="SUPFAM" id="SSF47336">
    <property type="entry name" value="ACP-like"/>
    <property type="match status" value="1"/>
</dbReference>
<dbReference type="SUPFAM" id="SSF52777">
    <property type="entry name" value="CoA-dependent acyltransferases"/>
    <property type="match status" value="4"/>
</dbReference>
<dbReference type="InterPro" id="IPR020845">
    <property type="entry name" value="AMP-binding_CS"/>
</dbReference>
<dbReference type="Gene3D" id="1.10.10.1830">
    <property type="entry name" value="Non-ribosomal peptide synthase, adenylation domain"/>
    <property type="match status" value="1"/>
</dbReference>
<name>A0ABP1FFD3_9FLAO</name>
<dbReference type="Pfam" id="PF00550">
    <property type="entry name" value="PP-binding"/>
    <property type="match status" value="1"/>
</dbReference>
<dbReference type="Gene3D" id="3.30.300.30">
    <property type="match status" value="1"/>
</dbReference>
<dbReference type="RefSeq" id="WP_348739634.1">
    <property type="nucleotide sequence ID" value="NZ_CAXJRC010000043.1"/>
</dbReference>
<dbReference type="PROSITE" id="PS00455">
    <property type="entry name" value="AMP_BINDING"/>
    <property type="match status" value="1"/>
</dbReference>
<organism evidence="2 3">
    <name type="scientific">Tenacibaculum vairaonense</name>
    <dbReference type="NCBI Taxonomy" id="3137860"/>
    <lineage>
        <taxon>Bacteria</taxon>
        <taxon>Pseudomonadati</taxon>
        <taxon>Bacteroidota</taxon>
        <taxon>Flavobacteriia</taxon>
        <taxon>Flavobacteriales</taxon>
        <taxon>Flavobacteriaceae</taxon>
        <taxon>Tenacibaculum</taxon>
    </lineage>
</organism>
<dbReference type="PANTHER" id="PTHR45527">
    <property type="entry name" value="NONRIBOSOMAL PEPTIDE SYNTHETASE"/>
    <property type="match status" value="1"/>
</dbReference>
<dbReference type="CDD" id="cd19531">
    <property type="entry name" value="LCL_NRPS-like"/>
    <property type="match status" value="1"/>
</dbReference>
<comment type="caution">
    <text evidence="2">The sequence shown here is derived from an EMBL/GenBank/DDBJ whole genome shotgun (WGS) entry which is preliminary data.</text>
</comment>
<evidence type="ECO:0000313" key="2">
    <source>
        <dbReference type="EMBL" id="CAL2108056.1"/>
    </source>
</evidence>
<evidence type="ECO:0000313" key="3">
    <source>
        <dbReference type="Proteomes" id="UP001497602"/>
    </source>
</evidence>
<dbReference type="Pfam" id="PF13193">
    <property type="entry name" value="AMP-binding_C"/>
    <property type="match status" value="1"/>
</dbReference>
<dbReference type="InterPro" id="IPR044894">
    <property type="entry name" value="TubC_N_sf"/>
</dbReference>
<dbReference type="Proteomes" id="UP001497602">
    <property type="component" value="Unassembled WGS sequence"/>
</dbReference>
<accession>A0ABP1FFD3</accession>
<dbReference type="PROSITE" id="PS50075">
    <property type="entry name" value="CARRIER"/>
    <property type="match status" value="1"/>
</dbReference>
<dbReference type="PANTHER" id="PTHR45527:SF1">
    <property type="entry name" value="FATTY ACID SYNTHASE"/>
    <property type="match status" value="1"/>
</dbReference>
<evidence type="ECO:0000259" key="1">
    <source>
        <dbReference type="PROSITE" id="PS50075"/>
    </source>
</evidence>
<dbReference type="Gene3D" id="2.30.38.10">
    <property type="entry name" value="Luciferase, Domain 3"/>
    <property type="match status" value="1"/>
</dbReference>
<gene>
    <name evidence="2" type="ORF">T190115A13A_60051</name>
</gene>
<dbReference type="Gene3D" id="1.10.1200.10">
    <property type="entry name" value="ACP-like"/>
    <property type="match status" value="1"/>
</dbReference>
<dbReference type="SUPFAM" id="SSF56801">
    <property type="entry name" value="Acetyl-CoA synthetase-like"/>
    <property type="match status" value="1"/>
</dbReference>
<dbReference type="InterPro" id="IPR010071">
    <property type="entry name" value="AA_adenyl_dom"/>
</dbReference>
<dbReference type="InterPro" id="IPR001242">
    <property type="entry name" value="Condensation_dom"/>
</dbReference>
<dbReference type="Pfam" id="PF18563">
    <property type="entry name" value="TubC_N"/>
    <property type="match status" value="1"/>
</dbReference>
<proteinExistence type="predicted"/>
<dbReference type="NCBIfam" id="TIGR01733">
    <property type="entry name" value="AA-adenyl-dom"/>
    <property type="match status" value="1"/>
</dbReference>
<keyword evidence="3" id="KW-1185">Reference proteome</keyword>
<dbReference type="InterPro" id="IPR025110">
    <property type="entry name" value="AMP-bd_C"/>
</dbReference>
<dbReference type="Gene3D" id="3.40.50.980">
    <property type="match status" value="2"/>
</dbReference>
<dbReference type="InterPro" id="IPR009081">
    <property type="entry name" value="PP-bd_ACP"/>
</dbReference>
<dbReference type="InterPro" id="IPR041464">
    <property type="entry name" value="TubC_N"/>
</dbReference>
<feature type="domain" description="Carrier" evidence="1">
    <location>
        <begin position="1007"/>
        <end position="1082"/>
    </location>
</feature>
<dbReference type="Pfam" id="PF00501">
    <property type="entry name" value="AMP-binding"/>
    <property type="match status" value="1"/>
</dbReference>
<dbReference type="CDD" id="cd05930">
    <property type="entry name" value="A_NRPS"/>
    <property type="match status" value="1"/>
</dbReference>
<dbReference type="InterPro" id="IPR023213">
    <property type="entry name" value="CAT-like_dom_sf"/>
</dbReference>
<dbReference type="Gene3D" id="3.30.559.30">
    <property type="entry name" value="Nonribosomal peptide synthetase, condensation domain"/>
    <property type="match status" value="2"/>
</dbReference>
<protein>
    <recommendedName>
        <fullName evidence="1">Carrier domain-containing protein</fullName>
    </recommendedName>
</protein>
<dbReference type="InterPro" id="IPR045851">
    <property type="entry name" value="AMP-bd_C_sf"/>
</dbReference>
<dbReference type="Gene3D" id="3.30.559.10">
    <property type="entry name" value="Chloramphenicol acetyltransferase-like domain"/>
    <property type="match status" value="2"/>
</dbReference>
<dbReference type="Pfam" id="PF00668">
    <property type="entry name" value="Condensation"/>
    <property type="match status" value="2"/>
</dbReference>
<dbReference type="InterPro" id="IPR000873">
    <property type="entry name" value="AMP-dep_synth/lig_dom"/>
</dbReference>
<reference evidence="2 3" key="1">
    <citation type="submission" date="2024-05" db="EMBL/GenBank/DDBJ databases">
        <authorList>
            <person name="Duchaud E."/>
        </authorList>
    </citation>
    <scope>NUCLEOTIDE SEQUENCE [LARGE SCALE GENOMIC DNA]</scope>
    <source>
        <strain evidence="2">Ena-SAMPLE-TAB-13-05-2024-13:56:06:370-140305</strain>
    </source>
</reference>
<dbReference type="InterPro" id="IPR036736">
    <property type="entry name" value="ACP-like_sf"/>
</dbReference>